<reference evidence="3" key="2">
    <citation type="journal article" date="2007" name="PLoS Biol.">
        <title>Survey sequencing and comparative analysis of the elephant shark (Callorhinchus milii) genome.</title>
        <authorList>
            <person name="Venkatesh B."/>
            <person name="Kirkness E.F."/>
            <person name="Loh Y.H."/>
            <person name="Halpern A.L."/>
            <person name="Lee A.P."/>
            <person name="Johnson J."/>
            <person name="Dandona N."/>
            <person name="Viswanathan L.D."/>
            <person name="Tay A."/>
            <person name="Venter J.C."/>
            <person name="Strausberg R.L."/>
            <person name="Brenner S."/>
        </authorList>
    </citation>
    <scope>NUCLEOTIDE SEQUENCE [LARGE SCALE GENOMIC DNA]</scope>
</reference>
<dbReference type="GeneTree" id="ENSGT00970000193798"/>
<proteinExistence type="predicted"/>
<dbReference type="Ensembl" id="ENSCMIT00000031444.1">
    <property type="protein sequence ID" value="ENSCMIP00000030972.1"/>
    <property type="gene ID" value="ENSCMIG00000013314.1"/>
</dbReference>
<sequence length="132" mass="14952">MAQQWVQPSGPTQQQYWGRGREPLQWTETANKAFDDLKLARQNTPALGLPNYEKLFHLFVHKKGGFAQAQDHCGKQRPIAYISTKLDPVASASGMPESCCCNILCCYTSRNKHFKSPNGSKQNQDLTYRIPH</sequence>
<name>A0A4W3IP18_CALMI</name>
<reference evidence="2" key="4">
    <citation type="submission" date="2025-08" db="UniProtKB">
        <authorList>
            <consortium name="Ensembl"/>
        </authorList>
    </citation>
    <scope>IDENTIFICATION</scope>
</reference>
<dbReference type="InterPro" id="IPR043502">
    <property type="entry name" value="DNA/RNA_pol_sf"/>
</dbReference>
<dbReference type="Pfam" id="PF17919">
    <property type="entry name" value="RT_RNaseH_2"/>
    <property type="match status" value="1"/>
</dbReference>
<dbReference type="InParanoid" id="A0A4W3IP18"/>
<reference evidence="3" key="1">
    <citation type="journal article" date="2006" name="Science">
        <title>Ancient noncoding elements conserved in the human genome.</title>
        <authorList>
            <person name="Venkatesh B."/>
            <person name="Kirkness E.F."/>
            <person name="Loh Y.H."/>
            <person name="Halpern A.L."/>
            <person name="Lee A.P."/>
            <person name="Johnson J."/>
            <person name="Dandona N."/>
            <person name="Viswanathan L.D."/>
            <person name="Tay A."/>
            <person name="Venter J.C."/>
            <person name="Strausberg R.L."/>
            <person name="Brenner S."/>
        </authorList>
    </citation>
    <scope>NUCLEOTIDE SEQUENCE [LARGE SCALE GENOMIC DNA]</scope>
</reference>
<dbReference type="AlphaFoldDB" id="A0A4W3IP18"/>
<organism evidence="2 3">
    <name type="scientific">Callorhinchus milii</name>
    <name type="common">Ghost shark</name>
    <dbReference type="NCBI Taxonomy" id="7868"/>
    <lineage>
        <taxon>Eukaryota</taxon>
        <taxon>Metazoa</taxon>
        <taxon>Chordata</taxon>
        <taxon>Craniata</taxon>
        <taxon>Vertebrata</taxon>
        <taxon>Chondrichthyes</taxon>
        <taxon>Holocephali</taxon>
        <taxon>Chimaeriformes</taxon>
        <taxon>Callorhinchidae</taxon>
        <taxon>Callorhinchus</taxon>
    </lineage>
</organism>
<protein>
    <recommendedName>
        <fullName evidence="1">Reverse transcriptase/retrotransposon-derived protein RNase H-like domain-containing protein</fullName>
    </recommendedName>
</protein>
<reference evidence="2" key="5">
    <citation type="submission" date="2025-09" db="UniProtKB">
        <authorList>
            <consortium name="Ensembl"/>
        </authorList>
    </citation>
    <scope>IDENTIFICATION</scope>
</reference>
<evidence type="ECO:0000313" key="3">
    <source>
        <dbReference type="Proteomes" id="UP000314986"/>
    </source>
</evidence>
<accession>A0A4W3IP18</accession>
<dbReference type="InterPro" id="IPR041577">
    <property type="entry name" value="RT_RNaseH_2"/>
</dbReference>
<keyword evidence="3" id="KW-1185">Reference proteome</keyword>
<dbReference type="Proteomes" id="UP000314986">
    <property type="component" value="Unassembled WGS sequence"/>
</dbReference>
<dbReference type="SUPFAM" id="SSF56672">
    <property type="entry name" value="DNA/RNA polymerases"/>
    <property type="match status" value="1"/>
</dbReference>
<dbReference type="Gene3D" id="3.10.20.370">
    <property type="match status" value="1"/>
</dbReference>
<evidence type="ECO:0000313" key="2">
    <source>
        <dbReference type="Ensembl" id="ENSCMIP00000030972.1"/>
    </source>
</evidence>
<evidence type="ECO:0000259" key="1">
    <source>
        <dbReference type="Pfam" id="PF17919"/>
    </source>
</evidence>
<feature type="domain" description="Reverse transcriptase/retrotransposon-derived protein RNase H-like" evidence="1">
    <location>
        <begin position="26"/>
        <end position="98"/>
    </location>
</feature>
<reference evidence="3" key="3">
    <citation type="journal article" date="2014" name="Nature">
        <title>Elephant shark genome provides unique insights into gnathostome evolution.</title>
        <authorList>
            <consortium name="International Elephant Shark Genome Sequencing Consortium"/>
            <person name="Venkatesh B."/>
            <person name="Lee A.P."/>
            <person name="Ravi V."/>
            <person name="Maurya A.K."/>
            <person name="Lian M.M."/>
            <person name="Swann J.B."/>
            <person name="Ohta Y."/>
            <person name="Flajnik M.F."/>
            <person name="Sutoh Y."/>
            <person name="Kasahara M."/>
            <person name="Hoon S."/>
            <person name="Gangu V."/>
            <person name="Roy S.W."/>
            <person name="Irimia M."/>
            <person name="Korzh V."/>
            <person name="Kondrychyn I."/>
            <person name="Lim Z.W."/>
            <person name="Tay B.H."/>
            <person name="Tohari S."/>
            <person name="Kong K.W."/>
            <person name="Ho S."/>
            <person name="Lorente-Galdos B."/>
            <person name="Quilez J."/>
            <person name="Marques-Bonet T."/>
            <person name="Raney B.J."/>
            <person name="Ingham P.W."/>
            <person name="Tay A."/>
            <person name="Hillier L.W."/>
            <person name="Minx P."/>
            <person name="Boehm T."/>
            <person name="Wilson R.K."/>
            <person name="Brenner S."/>
            <person name="Warren W.C."/>
        </authorList>
    </citation>
    <scope>NUCLEOTIDE SEQUENCE [LARGE SCALE GENOMIC DNA]</scope>
</reference>